<evidence type="ECO:0000256" key="2">
    <source>
        <dbReference type="ARBA" id="ARBA00022679"/>
    </source>
</evidence>
<evidence type="ECO:0000256" key="6">
    <source>
        <dbReference type="SAM" id="MobiDB-lite"/>
    </source>
</evidence>
<dbReference type="PROSITE" id="PS00583">
    <property type="entry name" value="PFKB_KINASES_1"/>
    <property type="match status" value="1"/>
</dbReference>
<gene>
    <name evidence="8" type="ORF">QFZ53_000096</name>
</gene>
<dbReference type="EMBL" id="JAUSXV010000001">
    <property type="protein sequence ID" value="MDQ0645900.1"/>
    <property type="molecule type" value="Genomic_DNA"/>
</dbReference>
<dbReference type="CDD" id="cd01167">
    <property type="entry name" value="bac_FRK"/>
    <property type="match status" value="1"/>
</dbReference>
<keyword evidence="3" id="KW-0547">Nucleotide-binding</keyword>
<comment type="similarity">
    <text evidence="1">Belongs to the carbohydrate kinase PfkB family.</text>
</comment>
<evidence type="ECO:0000256" key="3">
    <source>
        <dbReference type="ARBA" id="ARBA00022741"/>
    </source>
</evidence>
<dbReference type="InterPro" id="IPR050306">
    <property type="entry name" value="PfkB_Carbo_kinase"/>
</dbReference>
<keyword evidence="4" id="KW-0418">Kinase</keyword>
<comment type="caution">
    <text evidence="8">The sequence shown here is derived from an EMBL/GenBank/DDBJ whole genome shotgun (WGS) entry which is preliminary data.</text>
</comment>
<dbReference type="PANTHER" id="PTHR43085">
    <property type="entry name" value="HEXOKINASE FAMILY MEMBER"/>
    <property type="match status" value="1"/>
</dbReference>
<dbReference type="GO" id="GO:0008865">
    <property type="term" value="F:fructokinase activity"/>
    <property type="evidence" value="ECO:0007669"/>
    <property type="project" value="UniProtKB-EC"/>
</dbReference>
<dbReference type="Pfam" id="PF00294">
    <property type="entry name" value="PfkB"/>
    <property type="match status" value="1"/>
</dbReference>
<dbReference type="GO" id="GO:0005524">
    <property type="term" value="F:ATP binding"/>
    <property type="evidence" value="ECO:0007669"/>
    <property type="project" value="UniProtKB-KW"/>
</dbReference>
<sequence>MSRDVLVIGEALVDIVHREAGRIEETPGGSPANVALALARLGDEPLLLTQLGEDPRGRAVRAWLAASGVDVLVAGAERTSTALAQLGPDGSARYEFDLSWTLDGVDPESVVGEHPGIVHVGSVAALLHPGADVVRSLLEALRPDALISYDPNIRPALVPDRAQALRDVEALVAASDVVKASDEDLGWLYPGEDPLEVAQRLQRSGPAIVVVTRGGDGADAVTAAGVVRVGGHRVDVVDTVGAGDTFMAALIHSLRDAGLSGAASREALRGVDEELVRAMLAFGAAAAAVTVSRPGADPPRLDEVAGSSEGVSPAGSRMPPLPVHDARP</sequence>
<dbReference type="PANTHER" id="PTHR43085:SF1">
    <property type="entry name" value="PSEUDOURIDINE KINASE-RELATED"/>
    <property type="match status" value="1"/>
</dbReference>
<dbReference type="EC" id="2.7.1.4" evidence="8"/>
<dbReference type="AlphaFoldDB" id="A0AAW8ER20"/>
<dbReference type="InterPro" id="IPR011611">
    <property type="entry name" value="PfkB_dom"/>
</dbReference>
<protein>
    <submittedName>
        <fullName evidence="8">Fructokinase</fullName>
        <ecNumber evidence="8">2.7.1.4</ecNumber>
    </submittedName>
</protein>
<evidence type="ECO:0000313" key="9">
    <source>
        <dbReference type="Proteomes" id="UP001244427"/>
    </source>
</evidence>
<keyword evidence="9" id="KW-1185">Reference proteome</keyword>
<dbReference type="InterPro" id="IPR029056">
    <property type="entry name" value="Ribokinase-like"/>
</dbReference>
<keyword evidence="5" id="KW-0067">ATP-binding</keyword>
<evidence type="ECO:0000256" key="5">
    <source>
        <dbReference type="ARBA" id="ARBA00022840"/>
    </source>
</evidence>
<dbReference type="RefSeq" id="WP_307292403.1">
    <property type="nucleotide sequence ID" value="NZ_JAUSXV010000001.1"/>
</dbReference>
<feature type="domain" description="Carbohydrate kinase PfkB" evidence="7">
    <location>
        <begin position="4"/>
        <end position="299"/>
    </location>
</feature>
<evidence type="ECO:0000256" key="1">
    <source>
        <dbReference type="ARBA" id="ARBA00010688"/>
    </source>
</evidence>
<dbReference type="Gene3D" id="3.40.1190.20">
    <property type="match status" value="1"/>
</dbReference>
<proteinExistence type="inferred from homology"/>
<feature type="region of interest" description="Disordered" evidence="6">
    <location>
        <begin position="292"/>
        <end position="328"/>
    </location>
</feature>
<evidence type="ECO:0000259" key="7">
    <source>
        <dbReference type="Pfam" id="PF00294"/>
    </source>
</evidence>
<dbReference type="Proteomes" id="UP001244427">
    <property type="component" value="Unassembled WGS sequence"/>
</dbReference>
<name>A0AAW8ER20_9MICO</name>
<evidence type="ECO:0000313" key="8">
    <source>
        <dbReference type="EMBL" id="MDQ0645900.1"/>
    </source>
</evidence>
<dbReference type="PROSITE" id="PS00584">
    <property type="entry name" value="PFKB_KINASES_2"/>
    <property type="match status" value="1"/>
</dbReference>
<accession>A0AAW8ER20</accession>
<organism evidence="8 9">
    <name type="scientific">Microbacterium natoriense</name>
    <dbReference type="NCBI Taxonomy" id="284570"/>
    <lineage>
        <taxon>Bacteria</taxon>
        <taxon>Bacillati</taxon>
        <taxon>Actinomycetota</taxon>
        <taxon>Actinomycetes</taxon>
        <taxon>Micrococcales</taxon>
        <taxon>Microbacteriaceae</taxon>
        <taxon>Microbacterium</taxon>
    </lineage>
</organism>
<dbReference type="SUPFAM" id="SSF53613">
    <property type="entry name" value="Ribokinase-like"/>
    <property type="match status" value="1"/>
</dbReference>
<dbReference type="InterPro" id="IPR002173">
    <property type="entry name" value="Carboh/pur_kinase_PfkB_CS"/>
</dbReference>
<evidence type="ECO:0000256" key="4">
    <source>
        <dbReference type="ARBA" id="ARBA00022777"/>
    </source>
</evidence>
<keyword evidence="2 8" id="KW-0808">Transferase</keyword>
<reference evidence="8 9" key="1">
    <citation type="submission" date="2023-07" db="EMBL/GenBank/DDBJ databases">
        <title>Comparative genomics of wheat-associated soil bacteria to identify genetic determinants of phenazine resistance.</title>
        <authorList>
            <person name="Mouncey N."/>
        </authorList>
    </citation>
    <scope>NUCLEOTIDE SEQUENCE [LARGE SCALE GENOMIC DNA]</scope>
    <source>
        <strain evidence="8 9">W4I9-1</strain>
    </source>
</reference>